<feature type="transmembrane region" description="Helical" evidence="2">
    <location>
        <begin position="912"/>
        <end position="933"/>
    </location>
</feature>
<dbReference type="Pfam" id="PF05729">
    <property type="entry name" value="NACHT"/>
    <property type="match status" value="1"/>
</dbReference>
<feature type="domain" description="NACHT" evidence="3">
    <location>
        <begin position="305"/>
        <end position="426"/>
    </location>
</feature>
<evidence type="ECO:0000313" key="5">
    <source>
        <dbReference type="Proteomes" id="UP001595912"/>
    </source>
</evidence>
<dbReference type="Gene3D" id="2.40.10.120">
    <property type="match status" value="1"/>
</dbReference>
<feature type="transmembrane region" description="Helical" evidence="2">
    <location>
        <begin position="731"/>
        <end position="752"/>
    </location>
</feature>
<feature type="transmembrane region" description="Helical" evidence="2">
    <location>
        <begin position="632"/>
        <end position="653"/>
    </location>
</feature>
<dbReference type="SUPFAM" id="SSF52540">
    <property type="entry name" value="P-loop containing nucleoside triphosphate hydrolases"/>
    <property type="match status" value="1"/>
</dbReference>
<name>A0ABV9WBY0_9ACTN</name>
<keyword evidence="2" id="KW-0472">Membrane</keyword>
<evidence type="ECO:0000256" key="1">
    <source>
        <dbReference type="SAM" id="MobiDB-lite"/>
    </source>
</evidence>
<evidence type="ECO:0000256" key="2">
    <source>
        <dbReference type="SAM" id="Phobius"/>
    </source>
</evidence>
<evidence type="ECO:0000313" key="4">
    <source>
        <dbReference type="EMBL" id="MFC5006210.1"/>
    </source>
</evidence>
<feature type="transmembrane region" description="Helical" evidence="2">
    <location>
        <begin position="603"/>
        <end position="626"/>
    </location>
</feature>
<organism evidence="4 5">
    <name type="scientific">Dactylosporangium cerinum</name>
    <dbReference type="NCBI Taxonomy" id="1434730"/>
    <lineage>
        <taxon>Bacteria</taxon>
        <taxon>Bacillati</taxon>
        <taxon>Actinomycetota</taxon>
        <taxon>Actinomycetes</taxon>
        <taxon>Micromonosporales</taxon>
        <taxon>Micromonosporaceae</taxon>
        <taxon>Dactylosporangium</taxon>
    </lineage>
</organism>
<feature type="transmembrane region" description="Helical" evidence="2">
    <location>
        <begin position="823"/>
        <end position="844"/>
    </location>
</feature>
<dbReference type="InterPro" id="IPR009003">
    <property type="entry name" value="Peptidase_S1_PA"/>
</dbReference>
<dbReference type="Gene3D" id="3.40.50.300">
    <property type="entry name" value="P-loop containing nucleotide triphosphate hydrolases"/>
    <property type="match status" value="1"/>
</dbReference>
<reference evidence="5" key="1">
    <citation type="journal article" date="2019" name="Int. J. Syst. Evol. Microbiol.">
        <title>The Global Catalogue of Microorganisms (GCM) 10K type strain sequencing project: providing services to taxonomists for standard genome sequencing and annotation.</title>
        <authorList>
            <consortium name="The Broad Institute Genomics Platform"/>
            <consortium name="The Broad Institute Genome Sequencing Center for Infectious Disease"/>
            <person name="Wu L."/>
            <person name="Ma J."/>
        </authorList>
    </citation>
    <scope>NUCLEOTIDE SEQUENCE [LARGE SCALE GENOMIC DNA]</scope>
    <source>
        <strain evidence="5">CGMCC 4.7152</strain>
    </source>
</reference>
<dbReference type="InterPro" id="IPR007111">
    <property type="entry name" value="NACHT_NTPase"/>
</dbReference>
<gene>
    <name evidence="4" type="ORF">ACFPIJ_51380</name>
</gene>
<evidence type="ECO:0000259" key="3">
    <source>
        <dbReference type="PROSITE" id="PS50837"/>
    </source>
</evidence>
<sequence>MSTTAVEPAVGRLLSTEELREWPQGKLRSAFVVGDGLVLTAWHCVTEIGGAVAGAWLRLPPRRDGEPHVDVPLRYLNHDERLDVALLVLDGDDGLREYLSQIALVLGREVHLHDPVRVAGYPTRNTRNGPTVHRGKVETLDLTSGRSRAIQVQVNAFAAKSAEMPGGMSGGPLLRSLDDHSERVVGIVVSFPQARGDLDALGGAVLCRRIDDLCGSFPQLVDQIPNEAASARIRRPVSSSDHEVNDLLVAVADRLRPQYSDELTRLGRTRSELLTISWRSDMAPHDKLVGSLPDVRHTLDEVAGRQLVILGLAGSGKTTIVYQLAMQFLADILAGYETPLPFVVPLASWNPRSKSLFTWIEQRIETTFGDLKSDRKDFSVKNLLSRGLILPILDGLDEMAEALQPQTLRTLEARATPWVLTSRDDAFRRASAQRPPNRRPGVVRVDPIEYEQARRYLRATSYTDPAGGNPTWDPFFARLEAMDEQDRVRRTMVSVLSNPLLLSLAETSYNDQRAGSPCDLLAAAAVSPAAVESELIETVVTRSFDTDRESFFDYDGTVQAGTTKRVWRSALEARRWLGFLARHLRETNLPNIRWWMLEHATPVAVFPVLSSTTIGLIVYVGTIYLVGRDYALLNFVVGLIAGATVGVGGRYALAERRQTSAKETAADDADNRKFRGADPVAVRRAFAVVFLMLLPVLTGVVYVMILIAAGVSHVLLQKPLPAVDALMGWRTLLPVSGLIGLVAALLGTAVLYRYFTRVTRDDVVDVETETAIDPRLRFGGRPFRATVVLSVVLTFAGSMLGQLMLQHFVDENIIQWHAHSPGLFSTLLYGTGFALVALVGIAGLSRWARFFVARAWLAATGRLPWDVEALLQDAADRRILRRVGATYAFRHATLEDHLARSPQPPTRVSSRVMIIAGSLALLTVVSVIVWSAYAGQVTSPTDRSGTTVTATNSAAVAASPTSPVLPTAAQSPTETDPRAVPLANGVFFAVLTDVDAASRTAVLYPAEFLEGDQATTACRAERQLEPQRCQEIEYHVRRTAGPPLTLQIAEGAALKEKYGSQDCTDNESGCAVTIDRLALLLTELNAGGKKTTMYVDVTVAGQQITQMIERYTP</sequence>
<keyword evidence="5" id="KW-1185">Reference proteome</keyword>
<dbReference type="SUPFAM" id="SSF50494">
    <property type="entry name" value="Trypsin-like serine proteases"/>
    <property type="match status" value="1"/>
</dbReference>
<keyword evidence="2" id="KW-1133">Transmembrane helix</keyword>
<proteinExistence type="predicted"/>
<dbReference type="Pfam" id="PF13365">
    <property type="entry name" value="Trypsin_2"/>
    <property type="match status" value="1"/>
</dbReference>
<dbReference type="EMBL" id="JBHSIU010000094">
    <property type="protein sequence ID" value="MFC5006210.1"/>
    <property type="molecule type" value="Genomic_DNA"/>
</dbReference>
<feature type="region of interest" description="Disordered" evidence="1">
    <location>
        <begin position="938"/>
        <end position="977"/>
    </location>
</feature>
<keyword evidence="2" id="KW-0812">Transmembrane</keyword>
<feature type="transmembrane region" description="Helical" evidence="2">
    <location>
        <begin position="685"/>
        <end position="711"/>
    </location>
</feature>
<dbReference type="Proteomes" id="UP001595912">
    <property type="component" value="Unassembled WGS sequence"/>
</dbReference>
<feature type="compositionally biased region" description="Low complexity" evidence="1">
    <location>
        <begin position="946"/>
        <end position="966"/>
    </location>
</feature>
<accession>A0ABV9WBY0</accession>
<dbReference type="InterPro" id="IPR027417">
    <property type="entry name" value="P-loop_NTPase"/>
</dbReference>
<protein>
    <submittedName>
        <fullName evidence="4">NACHT domain-containing protein</fullName>
    </submittedName>
</protein>
<comment type="caution">
    <text evidence="4">The sequence shown here is derived from an EMBL/GenBank/DDBJ whole genome shotgun (WGS) entry which is preliminary data.</text>
</comment>
<dbReference type="RefSeq" id="WP_380126823.1">
    <property type="nucleotide sequence ID" value="NZ_JBHSIU010000094.1"/>
</dbReference>
<dbReference type="PROSITE" id="PS50837">
    <property type="entry name" value="NACHT"/>
    <property type="match status" value="1"/>
</dbReference>
<feature type="transmembrane region" description="Helical" evidence="2">
    <location>
        <begin position="785"/>
        <end position="803"/>
    </location>
</feature>